<dbReference type="InterPro" id="IPR037238">
    <property type="entry name" value="YbiA-like_sf"/>
</dbReference>
<reference evidence="2" key="1">
    <citation type="submission" date="2022-10" db="EMBL/GenBank/DDBJ databases">
        <title>Tapping the CABI collections for fungal endophytes: first genome assemblies for Collariella, Neodidymelliopsis, Ascochyta clinopodiicola, Didymella pomorum, Didymosphaeria variabile, Neocosmospora piperis and Neocucurbitaria cava.</title>
        <authorList>
            <person name="Hill R."/>
        </authorList>
    </citation>
    <scope>NUCLEOTIDE SEQUENCE</scope>
    <source>
        <strain evidence="2">IMI 356814</strain>
    </source>
</reference>
<protein>
    <recommendedName>
        <fullName evidence="1">NADAR domain-containing protein</fullName>
    </recommendedName>
</protein>
<keyword evidence="3" id="KW-1185">Reference proteome</keyword>
<evidence type="ECO:0000313" key="2">
    <source>
        <dbReference type="EMBL" id="KAJ4377788.1"/>
    </source>
</evidence>
<proteinExistence type="predicted"/>
<feature type="domain" description="NADAR" evidence="1">
    <location>
        <begin position="4"/>
        <end position="80"/>
    </location>
</feature>
<comment type="caution">
    <text evidence="2">The sequence shown here is derived from an EMBL/GenBank/DDBJ whole genome shotgun (WGS) entry which is preliminary data.</text>
</comment>
<dbReference type="InterPro" id="IPR012816">
    <property type="entry name" value="NADAR"/>
</dbReference>
<dbReference type="CDD" id="cd15457">
    <property type="entry name" value="NADAR"/>
    <property type="match status" value="1"/>
</dbReference>
<dbReference type="OrthoDB" id="206452at2759"/>
<accession>A0A9W8YJ07</accession>
<organism evidence="2 3">
    <name type="scientific">Neocucurbitaria cava</name>
    <dbReference type="NCBI Taxonomy" id="798079"/>
    <lineage>
        <taxon>Eukaryota</taxon>
        <taxon>Fungi</taxon>
        <taxon>Dikarya</taxon>
        <taxon>Ascomycota</taxon>
        <taxon>Pezizomycotina</taxon>
        <taxon>Dothideomycetes</taxon>
        <taxon>Pleosporomycetidae</taxon>
        <taxon>Pleosporales</taxon>
        <taxon>Pleosporineae</taxon>
        <taxon>Cucurbitariaceae</taxon>
        <taxon>Neocucurbitaria</taxon>
    </lineage>
</organism>
<dbReference type="Gene3D" id="1.10.357.40">
    <property type="entry name" value="YbiA-like"/>
    <property type="match status" value="1"/>
</dbReference>
<dbReference type="Pfam" id="PF08719">
    <property type="entry name" value="NADAR"/>
    <property type="match status" value="1"/>
</dbReference>
<dbReference type="NCBIfam" id="TIGR02464">
    <property type="entry name" value="ribofla_fusion"/>
    <property type="match status" value="1"/>
</dbReference>
<gene>
    <name evidence="2" type="ORF">N0V83_000618</name>
</gene>
<dbReference type="SUPFAM" id="SSF143990">
    <property type="entry name" value="YbiA-like"/>
    <property type="match status" value="1"/>
</dbReference>
<dbReference type="AlphaFoldDB" id="A0A9W8YJ07"/>
<evidence type="ECO:0000313" key="3">
    <source>
        <dbReference type="Proteomes" id="UP001140560"/>
    </source>
</evidence>
<name>A0A9W8YJ07_9PLEO</name>
<sequence length="93" mass="10721">MAYKLQIVIDGTYHKFTISEDAENLRAMLMATGKRELVEASPRDRIWGVGFAEKNAGENRVRWGQNLLGKALMRVRERLREEADEEKKGEREG</sequence>
<evidence type="ECO:0000259" key="1">
    <source>
        <dbReference type="Pfam" id="PF08719"/>
    </source>
</evidence>
<dbReference type="EMBL" id="JAPEUY010000001">
    <property type="protein sequence ID" value="KAJ4377788.1"/>
    <property type="molecule type" value="Genomic_DNA"/>
</dbReference>
<dbReference type="Proteomes" id="UP001140560">
    <property type="component" value="Unassembled WGS sequence"/>
</dbReference>